<proteinExistence type="predicted"/>
<accession>A0A5N6M201</accession>
<evidence type="ECO:0000313" key="2">
    <source>
        <dbReference type="Proteomes" id="UP000326396"/>
    </source>
</evidence>
<dbReference type="Proteomes" id="UP000326396">
    <property type="component" value="Linkage Group LG7"/>
</dbReference>
<protein>
    <submittedName>
        <fullName evidence="1">Uncharacterized protein</fullName>
    </submittedName>
</protein>
<organism evidence="1 2">
    <name type="scientific">Mikania micrantha</name>
    <name type="common">bitter vine</name>
    <dbReference type="NCBI Taxonomy" id="192012"/>
    <lineage>
        <taxon>Eukaryota</taxon>
        <taxon>Viridiplantae</taxon>
        <taxon>Streptophyta</taxon>
        <taxon>Embryophyta</taxon>
        <taxon>Tracheophyta</taxon>
        <taxon>Spermatophyta</taxon>
        <taxon>Magnoliopsida</taxon>
        <taxon>eudicotyledons</taxon>
        <taxon>Gunneridae</taxon>
        <taxon>Pentapetalae</taxon>
        <taxon>asterids</taxon>
        <taxon>campanulids</taxon>
        <taxon>Asterales</taxon>
        <taxon>Asteraceae</taxon>
        <taxon>Asteroideae</taxon>
        <taxon>Heliantheae alliance</taxon>
        <taxon>Eupatorieae</taxon>
        <taxon>Mikania</taxon>
    </lineage>
</organism>
<dbReference type="AlphaFoldDB" id="A0A5N6M201"/>
<keyword evidence="2" id="KW-1185">Reference proteome</keyword>
<reference evidence="1 2" key="1">
    <citation type="submission" date="2019-05" db="EMBL/GenBank/DDBJ databases">
        <title>Mikania micrantha, genome provides insights into the molecular mechanism of rapid growth.</title>
        <authorList>
            <person name="Liu B."/>
        </authorList>
    </citation>
    <scope>NUCLEOTIDE SEQUENCE [LARGE SCALE GENOMIC DNA]</scope>
    <source>
        <strain evidence="1">NLD-2019</strain>
        <tissue evidence="1">Leaf</tissue>
    </source>
</reference>
<name>A0A5N6M201_9ASTR</name>
<gene>
    <name evidence="1" type="ORF">E3N88_35682</name>
</gene>
<evidence type="ECO:0000313" key="1">
    <source>
        <dbReference type="EMBL" id="KAD3067802.1"/>
    </source>
</evidence>
<sequence length="178" mass="21447">MKNTGMTFQETLTVQDQELIKQKSKIMGWKYDWSWDAYQVKRETCAVESFYPFFQIFNLSDQDLIDLASLWLINRSNHARPSAFQETLRKCVKLYRLPNGELNQDKVLLEFKKYEKKYSEHNLKLKPPEIKKKKIVGNMMEYPITGWFYEEKSWELVIYRRDRVLSATDIRLYAYSET</sequence>
<dbReference type="EMBL" id="SZYD01000017">
    <property type="protein sequence ID" value="KAD3067802.1"/>
    <property type="molecule type" value="Genomic_DNA"/>
</dbReference>
<comment type="caution">
    <text evidence="1">The sequence shown here is derived from an EMBL/GenBank/DDBJ whole genome shotgun (WGS) entry which is preliminary data.</text>
</comment>